<evidence type="ECO:0000313" key="1">
    <source>
        <dbReference type="EMBL" id="KAF2281407.1"/>
    </source>
</evidence>
<proteinExistence type="predicted"/>
<name>A0A6A6JYD0_WESOR</name>
<dbReference type="Proteomes" id="UP000800097">
    <property type="component" value="Unassembled WGS sequence"/>
</dbReference>
<gene>
    <name evidence="1" type="ORF">EI97DRAFT_28543</name>
</gene>
<protein>
    <submittedName>
        <fullName evidence="1">Uncharacterized protein</fullName>
    </submittedName>
</protein>
<dbReference type="GeneID" id="54547574"/>
<evidence type="ECO:0000313" key="2">
    <source>
        <dbReference type="Proteomes" id="UP000800097"/>
    </source>
</evidence>
<dbReference type="EMBL" id="ML986484">
    <property type="protein sequence ID" value="KAF2281407.1"/>
    <property type="molecule type" value="Genomic_DNA"/>
</dbReference>
<accession>A0A6A6JYD0</accession>
<dbReference type="RefSeq" id="XP_033658944.1">
    <property type="nucleotide sequence ID" value="XM_033794399.1"/>
</dbReference>
<organism evidence="1 2">
    <name type="scientific">Westerdykella ornata</name>
    <dbReference type="NCBI Taxonomy" id="318751"/>
    <lineage>
        <taxon>Eukaryota</taxon>
        <taxon>Fungi</taxon>
        <taxon>Dikarya</taxon>
        <taxon>Ascomycota</taxon>
        <taxon>Pezizomycotina</taxon>
        <taxon>Dothideomycetes</taxon>
        <taxon>Pleosporomycetidae</taxon>
        <taxon>Pleosporales</taxon>
        <taxon>Sporormiaceae</taxon>
        <taxon>Westerdykella</taxon>
    </lineage>
</organism>
<sequence length="129" mass="14114">MFSSHLILYRAKGLLILRLWHRSLAYEGYGLHRVLAGSSHRRVLVYTEADAAVSMAILLALQLVELSTRLMTPLHEEEYTLIAVIALSSPLTAIVESPPKRIPATAVNAGFCEAGNRETTSVNGPWTSA</sequence>
<reference evidence="1" key="1">
    <citation type="journal article" date="2020" name="Stud. Mycol.">
        <title>101 Dothideomycetes genomes: a test case for predicting lifestyles and emergence of pathogens.</title>
        <authorList>
            <person name="Haridas S."/>
            <person name="Albert R."/>
            <person name="Binder M."/>
            <person name="Bloem J."/>
            <person name="Labutti K."/>
            <person name="Salamov A."/>
            <person name="Andreopoulos B."/>
            <person name="Baker S."/>
            <person name="Barry K."/>
            <person name="Bills G."/>
            <person name="Bluhm B."/>
            <person name="Cannon C."/>
            <person name="Castanera R."/>
            <person name="Culley D."/>
            <person name="Daum C."/>
            <person name="Ezra D."/>
            <person name="Gonzalez J."/>
            <person name="Henrissat B."/>
            <person name="Kuo A."/>
            <person name="Liang C."/>
            <person name="Lipzen A."/>
            <person name="Lutzoni F."/>
            <person name="Magnuson J."/>
            <person name="Mondo S."/>
            <person name="Nolan M."/>
            <person name="Ohm R."/>
            <person name="Pangilinan J."/>
            <person name="Park H.-J."/>
            <person name="Ramirez L."/>
            <person name="Alfaro M."/>
            <person name="Sun H."/>
            <person name="Tritt A."/>
            <person name="Yoshinaga Y."/>
            <person name="Zwiers L.-H."/>
            <person name="Turgeon B."/>
            <person name="Goodwin S."/>
            <person name="Spatafora J."/>
            <person name="Crous P."/>
            <person name="Grigoriev I."/>
        </authorList>
    </citation>
    <scope>NUCLEOTIDE SEQUENCE</scope>
    <source>
        <strain evidence="1">CBS 379.55</strain>
    </source>
</reference>
<keyword evidence="2" id="KW-1185">Reference proteome</keyword>
<dbReference type="AlphaFoldDB" id="A0A6A6JYD0"/>